<dbReference type="SUPFAM" id="SSF57667">
    <property type="entry name" value="beta-beta-alpha zinc fingers"/>
    <property type="match status" value="1"/>
</dbReference>
<keyword evidence="10" id="KW-0539">Nucleus</keyword>
<dbReference type="PANTHER" id="PTHR23226">
    <property type="entry name" value="ZINC FINGER AND SCAN DOMAIN-CONTAINING"/>
    <property type="match status" value="1"/>
</dbReference>
<protein>
    <submittedName>
        <fullName evidence="13">Zinc finger and SCAN domain-containing protein 2</fullName>
    </submittedName>
</protein>
<evidence type="ECO:0000256" key="8">
    <source>
        <dbReference type="ARBA" id="ARBA00023125"/>
    </source>
</evidence>
<keyword evidence="3" id="KW-0479">Metal-binding</keyword>
<evidence type="ECO:0000313" key="13">
    <source>
        <dbReference type="EMBL" id="KFU86089.1"/>
    </source>
</evidence>
<dbReference type="PROSITE" id="PS50157">
    <property type="entry name" value="ZINC_FINGER_C2H2_2"/>
    <property type="match status" value="2"/>
</dbReference>
<reference evidence="13 14" key="1">
    <citation type="submission" date="2013-08" db="EMBL/GenBank/DDBJ databases">
        <title>Genome evolution of avian class.</title>
        <authorList>
            <person name="Zhang G."/>
            <person name="Li C."/>
        </authorList>
    </citation>
    <scope>NUCLEOTIDE SEQUENCE [LARGE SCALE GENOMIC DNA]</scope>
    <source>
        <strain evidence="13">M959</strain>
    </source>
</reference>
<organism evidence="13 14">
    <name type="scientific">Chaetura pelagica</name>
    <name type="common">Chimney swift</name>
    <name type="synonym">Hirundo pelagica</name>
    <dbReference type="NCBI Taxonomy" id="8897"/>
    <lineage>
        <taxon>Eukaryota</taxon>
        <taxon>Metazoa</taxon>
        <taxon>Chordata</taxon>
        <taxon>Craniata</taxon>
        <taxon>Vertebrata</taxon>
        <taxon>Euteleostomi</taxon>
        <taxon>Archelosauria</taxon>
        <taxon>Archosauria</taxon>
        <taxon>Dinosauria</taxon>
        <taxon>Saurischia</taxon>
        <taxon>Theropoda</taxon>
        <taxon>Coelurosauria</taxon>
        <taxon>Aves</taxon>
        <taxon>Neognathae</taxon>
        <taxon>Neoaves</taxon>
        <taxon>Strisores</taxon>
        <taxon>Apodiformes</taxon>
        <taxon>Apodidae</taxon>
        <taxon>Apodinae</taxon>
        <taxon>Chaetura</taxon>
    </lineage>
</organism>
<evidence type="ECO:0000259" key="12">
    <source>
        <dbReference type="PROSITE" id="PS50157"/>
    </source>
</evidence>
<proteinExistence type="inferred from homology"/>
<feature type="domain" description="C2H2-type" evidence="12">
    <location>
        <begin position="27"/>
        <end position="46"/>
    </location>
</feature>
<evidence type="ECO:0000256" key="4">
    <source>
        <dbReference type="ARBA" id="ARBA00022737"/>
    </source>
</evidence>
<dbReference type="GO" id="GO:0000978">
    <property type="term" value="F:RNA polymerase II cis-regulatory region sequence-specific DNA binding"/>
    <property type="evidence" value="ECO:0007669"/>
    <property type="project" value="TreeGrafter"/>
</dbReference>
<dbReference type="GO" id="GO:0008270">
    <property type="term" value="F:zinc ion binding"/>
    <property type="evidence" value="ECO:0007669"/>
    <property type="project" value="UniProtKB-KW"/>
</dbReference>
<evidence type="ECO:0000256" key="2">
    <source>
        <dbReference type="ARBA" id="ARBA00006991"/>
    </source>
</evidence>
<dbReference type="PANTHER" id="PTHR23226:SF377">
    <property type="entry name" value="ZINC FINGER AND SCAN DOMAIN-CONTAINING PROTEIN 20"/>
    <property type="match status" value="1"/>
</dbReference>
<reference evidence="14" key="2">
    <citation type="journal article" date="2014" name="Science">
        <title>Comparative genomics reveals insights into avian genome evolution and adaptation.</title>
        <authorList>
            <consortium name="Avian Genome Consortium"/>
            <person name="Zhang G."/>
            <person name="Li C."/>
            <person name="Li Q."/>
            <person name="Li B."/>
            <person name="Larkin D.M."/>
            <person name="Lee C."/>
            <person name="Storz J.F."/>
            <person name="Antunes A."/>
            <person name="Greenwold M.J."/>
            <person name="Meredith R.W."/>
            <person name="Odeen A."/>
            <person name="Cui J."/>
            <person name="Zhou Q."/>
            <person name="Xu L."/>
            <person name="Pan H."/>
            <person name="Wang Z."/>
            <person name="Jin L."/>
            <person name="Zhang P."/>
            <person name="Hu H."/>
            <person name="Yang W."/>
            <person name="Hu J."/>
            <person name="Xiao J."/>
            <person name="Yang Z."/>
            <person name="Liu Y."/>
            <person name="Xie Q."/>
            <person name="Yu H."/>
            <person name="Lian J."/>
            <person name="Wen P."/>
            <person name="Zhang F."/>
            <person name="Li H."/>
            <person name="Zeng Y."/>
            <person name="Xiong Z."/>
            <person name="Liu S."/>
            <person name="Zhou L."/>
            <person name="Huang Z."/>
            <person name="An N."/>
            <person name="Wang J."/>
            <person name="Zheng Q."/>
            <person name="Xiong Y."/>
            <person name="Wang G."/>
            <person name="Wang B."/>
            <person name="Wang J."/>
            <person name="Fan Y."/>
            <person name="da Fonseca R.R."/>
            <person name="Alfaro-Nunez A."/>
            <person name="Schubert M."/>
            <person name="Orlando L."/>
            <person name="Mourier T."/>
            <person name="Howard J.T."/>
            <person name="Ganapathy G."/>
            <person name="Pfenning A."/>
            <person name="Whitney O."/>
            <person name="Rivas M.V."/>
            <person name="Hara E."/>
            <person name="Smith J."/>
            <person name="Farre M."/>
            <person name="Narayan J."/>
            <person name="Slavov G."/>
            <person name="Romanov M.N."/>
            <person name="Borges R."/>
            <person name="Machado J.P."/>
            <person name="Khan I."/>
            <person name="Springer M.S."/>
            <person name="Gatesy J."/>
            <person name="Hoffmann F.G."/>
            <person name="Opazo J.C."/>
            <person name="Hastad O."/>
            <person name="Sawyer R.H."/>
            <person name="Kim H."/>
            <person name="Kim K.W."/>
            <person name="Kim H.J."/>
            <person name="Cho S."/>
            <person name="Li N."/>
            <person name="Huang Y."/>
            <person name="Bruford M.W."/>
            <person name="Zhan X."/>
            <person name="Dixon A."/>
            <person name="Bertelsen M.F."/>
            <person name="Derryberry E."/>
            <person name="Warren W."/>
            <person name="Wilson R.K."/>
            <person name="Li S."/>
            <person name="Ray D.A."/>
            <person name="Green R.E."/>
            <person name="O'Brien S.J."/>
            <person name="Griffin D."/>
            <person name="Johnson W.E."/>
            <person name="Haussler D."/>
            <person name="Ryder O.A."/>
            <person name="Willerslev E."/>
            <person name="Graves G.R."/>
            <person name="Alstrom P."/>
            <person name="Fjeldsa J."/>
            <person name="Mindell D.P."/>
            <person name="Edwards S.V."/>
            <person name="Braun E.L."/>
            <person name="Rahbek C."/>
            <person name="Burt D.W."/>
            <person name="Houde P."/>
            <person name="Zhang Y."/>
            <person name="Yang H."/>
            <person name="Wang J."/>
            <person name="Jarvis E.D."/>
            <person name="Gilbert M.T."/>
            <person name="Wang J."/>
        </authorList>
    </citation>
    <scope>NUCLEOTIDE SEQUENCE [LARGE SCALE GENOMIC DNA]</scope>
</reference>
<sequence length="46" mass="5450">CPDCRKSFAWRSVLIFHRRIHTGEKPYTCPDCGKSFATNPWLMKHQ</sequence>
<evidence type="ECO:0000256" key="3">
    <source>
        <dbReference type="ARBA" id="ARBA00022723"/>
    </source>
</evidence>
<dbReference type="InterPro" id="IPR013087">
    <property type="entry name" value="Znf_C2H2_type"/>
</dbReference>
<dbReference type="FunFam" id="3.30.160.60:FF:000508">
    <property type="entry name" value="Myeloid zinc finger 1"/>
    <property type="match status" value="1"/>
</dbReference>
<keyword evidence="9" id="KW-0804">Transcription</keyword>
<evidence type="ECO:0000256" key="11">
    <source>
        <dbReference type="PROSITE-ProRule" id="PRU00042"/>
    </source>
</evidence>
<accession>A0A093BG87</accession>
<dbReference type="InterPro" id="IPR036236">
    <property type="entry name" value="Znf_C2H2_sf"/>
</dbReference>
<dbReference type="EMBL" id="KN126043">
    <property type="protein sequence ID" value="KFU86089.1"/>
    <property type="molecule type" value="Genomic_DNA"/>
</dbReference>
<evidence type="ECO:0000256" key="7">
    <source>
        <dbReference type="ARBA" id="ARBA00023015"/>
    </source>
</evidence>
<comment type="similarity">
    <text evidence="2">Belongs to the krueppel C2H2-type zinc-finger protein family.</text>
</comment>
<dbReference type="GO" id="GO:0005634">
    <property type="term" value="C:nucleus"/>
    <property type="evidence" value="ECO:0007669"/>
    <property type="project" value="UniProtKB-SubCell"/>
</dbReference>
<dbReference type="GO" id="GO:0042802">
    <property type="term" value="F:identical protein binding"/>
    <property type="evidence" value="ECO:0007669"/>
    <property type="project" value="UniProtKB-ARBA"/>
</dbReference>
<keyword evidence="14" id="KW-1185">Reference proteome</keyword>
<keyword evidence="8" id="KW-0238">DNA-binding</keyword>
<dbReference type="Gene3D" id="3.30.160.60">
    <property type="entry name" value="Classic Zinc Finger"/>
    <property type="match status" value="2"/>
</dbReference>
<keyword evidence="6" id="KW-0862">Zinc</keyword>
<feature type="non-terminal residue" evidence="13">
    <location>
        <position position="46"/>
    </location>
</feature>
<dbReference type="Proteomes" id="UP000031515">
    <property type="component" value="Unassembled WGS sequence"/>
</dbReference>
<keyword evidence="4" id="KW-0677">Repeat</keyword>
<evidence type="ECO:0000256" key="10">
    <source>
        <dbReference type="ARBA" id="ARBA00023242"/>
    </source>
</evidence>
<evidence type="ECO:0000256" key="1">
    <source>
        <dbReference type="ARBA" id="ARBA00004123"/>
    </source>
</evidence>
<dbReference type="AlphaFoldDB" id="A0A093BG87"/>
<evidence type="ECO:0000256" key="6">
    <source>
        <dbReference type="ARBA" id="ARBA00022833"/>
    </source>
</evidence>
<keyword evidence="7" id="KW-0805">Transcription regulation</keyword>
<dbReference type="Pfam" id="PF00096">
    <property type="entry name" value="zf-C2H2"/>
    <property type="match status" value="1"/>
</dbReference>
<name>A0A093BG87_CHAPE</name>
<feature type="non-terminal residue" evidence="13">
    <location>
        <position position="1"/>
    </location>
</feature>
<dbReference type="PROSITE" id="PS00028">
    <property type="entry name" value="ZINC_FINGER_C2H2_1"/>
    <property type="match status" value="1"/>
</dbReference>
<comment type="subcellular location">
    <subcellularLocation>
        <location evidence="1">Nucleus</location>
    </subcellularLocation>
</comment>
<dbReference type="FunFam" id="3.30.160.60:FF:002533">
    <property type="entry name" value="Zinc finger protein 770"/>
    <property type="match status" value="1"/>
</dbReference>
<gene>
    <name evidence="13" type="ORF">M959_12224</name>
</gene>
<evidence type="ECO:0000256" key="5">
    <source>
        <dbReference type="ARBA" id="ARBA00022771"/>
    </source>
</evidence>
<evidence type="ECO:0000313" key="14">
    <source>
        <dbReference type="Proteomes" id="UP000031515"/>
    </source>
</evidence>
<keyword evidence="5 11" id="KW-0863">Zinc-finger</keyword>
<evidence type="ECO:0000256" key="9">
    <source>
        <dbReference type="ARBA" id="ARBA00023163"/>
    </source>
</evidence>
<feature type="domain" description="C2H2-type" evidence="12">
    <location>
        <begin position="1"/>
        <end position="26"/>
    </location>
</feature>
<dbReference type="GO" id="GO:0000981">
    <property type="term" value="F:DNA-binding transcription factor activity, RNA polymerase II-specific"/>
    <property type="evidence" value="ECO:0007669"/>
    <property type="project" value="TreeGrafter"/>
</dbReference>